<keyword evidence="3 5" id="KW-1133">Transmembrane helix</keyword>
<keyword evidence="7" id="KW-1185">Reference proteome</keyword>
<organism evidence="6 7">
    <name type="scientific">Bosea massiliensis</name>
    <dbReference type="NCBI Taxonomy" id="151419"/>
    <lineage>
        <taxon>Bacteria</taxon>
        <taxon>Pseudomonadati</taxon>
        <taxon>Pseudomonadota</taxon>
        <taxon>Alphaproteobacteria</taxon>
        <taxon>Hyphomicrobiales</taxon>
        <taxon>Boseaceae</taxon>
        <taxon>Bosea</taxon>
    </lineage>
</organism>
<dbReference type="InterPro" id="IPR032808">
    <property type="entry name" value="DoxX"/>
</dbReference>
<dbReference type="PANTHER" id="PTHR36974">
    <property type="entry name" value="MEMBRANE PROTEIN-RELATED"/>
    <property type="match status" value="1"/>
</dbReference>
<evidence type="ECO:0000313" key="6">
    <source>
        <dbReference type="EMBL" id="MFC5504676.1"/>
    </source>
</evidence>
<keyword evidence="2 5" id="KW-0812">Transmembrane</keyword>
<keyword evidence="4 5" id="KW-0472">Membrane</keyword>
<sequence length="133" mass="14449">MAESRWRRGMRWLLAAFYLAAGLLHLARPEGFLPIVPDWVPAPLAVVIATGVAEIAGAVGLMIPRLRPAAGIGLALYAACVFPANIKHALEGVAVTGLPSSWWYHAPRLALQPVLVWWALQAGGVIRWPFKRP</sequence>
<dbReference type="Proteomes" id="UP001596060">
    <property type="component" value="Unassembled WGS sequence"/>
</dbReference>
<evidence type="ECO:0000256" key="4">
    <source>
        <dbReference type="ARBA" id="ARBA00023136"/>
    </source>
</evidence>
<dbReference type="PANTHER" id="PTHR36974:SF1">
    <property type="entry name" value="DOXX FAMILY MEMBRANE PROTEIN"/>
    <property type="match status" value="1"/>
</dbReference>
<evidence type="ECO:0000256" key="5">
    <source>
        <dbReference type="SAM" id="Phobius"/>
    </source>
</evidence>
<dbReference type="EMBL" id="JBHSLU010000008">
    <property type="protein sequence ID" value="MFC5504676.1"/>
    <property type="molecule type" value="Genomic_DNA"/>
</dbReference>
<accession>A0ABW0NW07</accession>
<evidence type="ECO:0000256" key="1">
    <source>
        <dbReference type="ARBA" id="ARBA00004141"/>
    </source>
</evidence>
<dbReference type="Pfam" id="PF13564">
    <property type="entry name" value="DoxX_2"/>
    <property type="match status" value="1"/>
</dbReference>
<evidence type="ECO:0000313" key="7">
    <source>
        <dbReference type="Proteomes" id="UP001596060"/>
    </source>
</evidence>
<comment type="caution">
    <text evidence="6">The sequence shown here is derived from an EMBL/GenBank/DDBJ whole genome shotgun (WGS) entry which is preliminary data.</text>
</comment>
<protein>
    <submittedName>
        <fullName evidence="6">DoxX family protein</fullName>
    </submittedName>
</protein>
<gene>
    <name evidence="6" type="ORF">ACFPN9_05325</name>
</gene>
<evidence type="ECO:0000256" key="2">
    <source>
        <dbReference type="ARBA" id="ARBA00022692"/>
    </source>
</evidence>
<proteinExistence type="predicted"/>
<comment type="subcellular location">
    <subcellularLocation>
        <location evidence="1">Membrane</location>
        <topology evidence="1">Multi-pass membrane protein</topology>
    </subcellularLocation>
</comment>
<name>A0ABW0NW07_9HYPH</name>
<dbReference type="RefSeq" id="WP_066716451.1">
    <property type="nucleotide sequence ID" value="NZ_JBHSLU010000008.1"/>
</dbReference>
<evidence type="ECO:0000256" key="3">
    <source>
        <dbReference type="ARBA" id="ARBA00022989"/>
    </source>
</evidence>
<reference evidence="7" key="1">
    <citation type="journal article" date="2019" name="Int. J. Syst. Evol. Microbiol.">
        <title>The Global Catalogue of Microorganisms (GCM) 10K type strain sequencing project: providing services to taxonomists for standard genome sequencing and annotation.</title>
        <authorList>
            <consortium name="The Broad Institute Genomics Platform"/>
            <consortium name="The Broad Institute Genome Sequencing Center for Infectious Disease"/>
            <person name="Wu L."/>
            <person name="Ma J."/>
        </authorList>
    </citation>
    <scope>NUCLEOTIDE SEQUENCE [LARGE SCALE GENOMIC DNA]</scope>
    <source>
        <strain evidence="7">CCUG 43117</strain>
    </source>
</reference>
<feature type="transmembrane region" description="Helical" evidence="5">
    <location>
        <begin position="39"/>
        <end position="63"/>
    </location>
</feature>